<evidence type="ECO:0000313" key="2">
    <source>
        <dbReference type="Proteomes" id="UP000009374"/>
    </source>
</evidence>
<name>C6HX01_9BACT</name>
<keyword evidence="2" id="KW-1185">Reference proteome</keyword>
<dbReference type="Proteomes" id="UP000009374">
    <property type="component" value="Unassembled WGS sequence"/>
</dbReference>
<evidence type="ECO:0000313" key="1">
    <source>
        <dbReference type="EMBL" id="EES52630.1"/>
    </source>
</evidence>
<dbReference type="AlphaFoldDB" id="C6HX01"/>
<protein>
    <submittedName>
        <fullName evidence="1">Uncharacterized protein</fullName>
    </submittedName>
</protein>
<gene>
    <name evidence="1" type="ORF">UBAL3_92050002</name>
</gene>
<sequence>MGRECVPGGSCCSRRGSGVLLAARAGWSSSLPRVPGSSCRGGSVFREDPVVRAGDPGFSWRRVPVGPRPSPGFRDPPVGEGGCSGRILLFAPGIRGSPGGADSAPLTFPCDTGFSLLRGRIGERCYGRKTLRSTLAGHRLSSPENPFAPPRCQGPFFSENPRSKPGSGLLGVTVKASRRILLFGRF</sequence>
<proteinExistence type="predicted"/>
<accession>C6HX01</accession>
<reference evidence="1 2" key="1">
    <citation type="journal article" date="2009" name="Appl. Environ. Microbiol.">
        <title>Community genomic and proteomic analyses of chemoautotrophic iron-oxidizing "Leptospirillum rubarum" (Group II) and "Leptospirillum ferrodiazotrophum" (Group III) bacteria in acid mine drainage biofilms.</title>
        <authorList>
            <person name="Goltsman D.S."/>
            <person name="Denef V.J."/>
            <person name="Singer S.W."/>
            <person name="VerBerkmoes N.C."/>
            <person name="Lefsrud M."/>
            <person name="Mueller R.S."/>
            <person name="Dick G.J."/>
            <person name="Sun C.L."/>
            <person name="Wheeler K.E."/>
            <person name="Zemla A."/>
            <person name="Baker B.J."/>
            <person name="Hauser L."/>
            <person name="Land M."/>
            <person name="Shah M.B."/>
            <person name="Thelen M.P."/>
            <person name="Hettich R.L."/>
            <person name="Banfield J.F."/>
        </authorList>
    </citation>
    <scope>NUCLEOTIDE SEQUENCE [LARGE SCALE GENOMIC DNA]</scope>
</reference>
<dbReference type="EMBL" id="GG693873">
    <property type="protein sequence ID" value="EES52630.1"/>
    <property type="molecule type" value="Genomic_DNA"/>
</dbReference>
<organism evidence="1 2">
    <name type="scientific">Leptospirillum ferrodiazotrophum</name>
    <dbReference type="NCBI Taxonomy" id="412449"/>
    <lineage>
        <taxon>Bacteria</taxon>
        <taxon>Pseudomonadati</taxon>
        <taxon>Nitrospirota</taxon>
        <taxon>Nitrospiria</taxon>
        <taxon>Nitrospirales</taxon>
        <taxon>Nitrospiraceae</taxon>
        <taxon>Leptospirillum</taxon>
    </lineage>
</organism>